<keyword evidence="4" id="KW-0472">Membrane</keyword>
<evidence type="ECO:0000313" key="7">
    <source>
        <dbReference type="Proteomes" id="UP000650466"/>
    </source>
</evidence>
<comment type="caution">
    <text evidence="6">The sequence shown here is derived from an EMBL/GenBank/DDBJ whole genome shotgun (WGS) entry which is preliminary data.</text>
</comment>
<organism evidence="6 7">
    <name type="scientific">Paenibacillus sedimenti</name>
    <dbReference type="NCBI Taxonomy" id="2770274"/>
    <lineage>
        <taxon>Bacteria</taxon>
        <taxon>Bacillati</taxon>
        <taxon>Bacillota</taxon>
        <taxon>Bacilli</taxon>
        <taxon>Bacillales</taxon>
        <taxon>Paenibacillaceae</taxon>
        <taxon>Paenibacillus</taxon>
    </lineage>
</organism>
<dbReference type="PANTHER" id="PTHR43280:SF10">
    <property type="entry name" value="REGULATORY PROTEIN POCR"/>
    <property type="match status" value="1"/>
</dbReference>
<name>A0A926KPY8_9BACL</name>
<dbReference type="InterPro" id="IPR018062">
    <property type="entry name" value="HTH_AraC-typ_CS"/>
</dbReference>
<dbReference type="AlphaFoldDB" id="A0A926KPY8"/>
<dbReference type="SMART" id="SM00342">
    <property type="entry name" value="HTH_ARAC"/>
    <property type="match status" value="1"/>
</dbReference>
<feature type="transmembrane region" description="Helical" evidence="4">
    <location>
        <begin position="12"/>
        <end position="33"/>
    </location>
</feature>
<dbReference type="InterPro" id="IPR018060">
    <property type="entry name" value="HTH_AraC"/>
</dbReference>
<keyword evidence="7" id="KW-1185">Reference proteome</keyword>
<feature type="domain" description="HTH araC/xylS-type" evidence="5">
    <location>
        <begin position="641"/>
        <end position="740"/>
    </location>
</feature>
<reference evidence="6" key="1">
    <citation type="submission" date="2020-09" db="EMBL/GenBank/DDBJ databases">
        <title>Draft Genome Sequence of Paenibacillus sp. WST5.</title>
        <authorList>
            <person name="Bao Z."/>
        </authorList>
    </citation>
    <scope>NUCLEOTIDE SEQUENCE</scope>
    <source>
        <strain evidence="6">WST5</strain>
    </source>
</reference>
<evidence type="ECO:0000256" key="3">
    <source>
        <dbReference type="ARBA" id="ARBA00023163"/>
    </source>
</evidence>
<accession>A0A926KPY8</accession>
<dbReference type="PRINTS" id="PR00032">
    <property type="entry name" value="HTHARAC"/>
</dbReference>
<dbReference type="PROSITE" id="PS00041">
    <property type="entry name" value="HTH_ARAC_FAMILY_1"/>
    <property type="match status" value="1"/>
</dbReference>
<dbReference type="GO" id="GO:0043565">
    <property type="term" value="F:sequence-specific DNA binding"/>
    <property type="evidence" value="ECO:0007669"/>
    <property type="project" value="InterPro"/>
</dbReference>
<dbReference type="RefSeq" id="WP_188175669.1">
    <property type="nucleotide sequence ID" value="NZ_JACVVD010000005.1"/>
</dbReference>
<dbReference type="GO" id="GO:0003700">
    <property type="term" value="F:DNA-binding transcription factor activity"/>
    <property type="evidence" value="ECO:0007669"/>
    <property type="project" value="InterPro"/>
</dbReference>
<evidence type="ECO:0000259" key="5">
    <source>
        <dbReference type="PROSITE" id="PS01124"/>
    </source>
</evidence>
<dbReference type="PANTHER" id="PTHR43280">
    <property type="entry name" value="ARAC-FAMILY TRANSCRIPTIONAL REGULATOR"/>
    <property type="match status" value="1"/>
</dbReference>
<feature type="transmembrane region" description="Helical" evidence="4">
    <location>
        <begin position="261"/>
        <end position="283"/>
    </location>
</feature>
<keyword evidence="4" id="KW-0812">Transmembrane</keyword>
<dbReference type="InterPro" id="IPR009057">
    <property type="entry name" value="Homeodomain-like_sf"/>
</dbReference>
<evidence type="ECO:0000256" key="1">
    <source>
        <dbReference type="ARBA" id="ARBA00023015"/>
    </source>
</evidence>
<keyword evidence="4" id="KW-1133">Transmembrane helix</keyword>
<proteinExistence type="predicted"/>
<dbReference type="SUPFAM" id="SSF46689">
    <property type="entry name" value="Homeodomain-like"/>
    <property type="match status" value="1"/>
</dbReference>
<keyword evidence="1" id="KW-0805">Transcription regulation</keyword>
<dbReference type="Pfam" id="PF12833">
    <property type="entry name" value="HTH_18"/>
    <property type="match status" value="1"/>
</dbReference>
<dbReference type="InterPro" id="IPR020449">
    <property type="entry name" value="Tscrpt_reg_AraC-type_HTH"/>
</dbReference>
<evidence type="ECO:0000256" key="4">
    <source>
        <dbReference type="SAM" id="Phobius"/>
    </source>
</evidence>
<sequence>MTRQWMKRQIISYLPAFFMLTFVLLSVMFLSIAQLSKNAIVSANSVFAKHVQQVVDYNLKTTELLVLNAVLNNENIKKYFNGDESPESYFWRYQASNELTKLKVNSMIDSIYLYRKSDDKVLSENMFSPLQQFVDKAFILDQFKDPTKGPKWSNVRDYQETKFAEPTNKVITFASRVAPPLGDLGIIVVNVKVKAIEQLVNEMSSTSNVSYANFIGTDGRYIYEAQNIKESKQLHAYTSDYTGWKLLTGIKDGTLYQFSSWVLYLYFSIGVLVLIFGTLWIIYTARSNYKPIQSILGRITRLSSSPKDHLFQEESVDEFKFIETAIENLFERVAEYEREQEEGLTLKSRHLLREVTDGRVILQDVEWEQEMANLRLSSGFASLCSTIIEIDRYAEFGQSYSKRDQYLWKFVINKVLKEIIDPYPIEIWAEWLESNRLSIIFLSQSDLEQSGTDIELICSRMMEWVQKNLEFSLTIGVSQCASNSGQISHLYEQALMALNFKLVKGNNQVIYQSQIHGIKQGEAYKLIPYIRSLSYYYRMGETRWKEEFESFFQQIFNDMYVNSEVHYIINDLINHLYREMMELPDEFQNIWKRDVHPRMNNILRETETVEEMKAQMMDILLHAEQQILALRETRKHHAIMQNVRKYIEEHYSNPLLSLNHLEDEFGINGKYLSFLFREEIGVKFVDYLSQVRLEYAKALLAETYSSVQDIATQVGYTNTMTFIRAFKKSFGMTPGDYRKM</sequence>
<dbReference type="Gene3D" id="1.10.10.60">
    <property type="entry name" value="Homeodomain-like"/>
    <property type="match status" value="2"/>
</dbReference>
<dbReference type="EMBL" id="JACVVD010000005">
    <property type="protein sequence ID" value="MBD0381889.1"/>
    <property type="molecule type" value="Genomic_DNA"/>
</dbReference>
<protein>
    <submittedName>
        <fullName evidence="6">Helix-turn-helix transcriptional regulator</fullName>
    </submittedName>
</protein>
<keyword evidence="3" id="KW-0804">Transcription</keyword>
<evidence type="ECO:0000256" key="2">
    <source>
        <dbReference type="ARBA" id="ARBA00023125"/>
    </source>
</evidence>
<gene>
    <name evidence="6" type="ORF">ICC18_17325</name>
</gene>
<keyword evidence="2" id="KW-0238">DNA-binding</keyword>
<evidence type="ECO:0000313" key="6">
    <source>
        <dbReference type="EMBL" id="MBD0381889.1"/>
    </source>
</evidence>
<dbReference type="PROSITE" id="PS01124">
    <property type="entry name" value="HTH_ARAC_FAMILY_2"/>
    <property type="match status" value="1"/>
</dbReference>
<dbReference type="Proteomes" id="UP000650466">
    <property type="component" value="Unassembled WGS sequence"/>
</dbReference>